<organism evidence="2 3">
    <name type="scientific">Obba rivulosa</name>
    <dbReference type="NCBI Taxonomy" id="1052685"/>
    <lineage>
        <taxon>Eukaryota</taxon>
        <taxon>Fungi</taxon>
        <taxon>Dikarya</taxon>
        <taxon>Basidiomycota</taxon>
        <taxon>Agaricomycotina</taxon>
        <taxon>Agaricomycetes</taxon>
        <taxon>Polyporales</taxon>
        <taxon>Gelatoporiaceae</taxon>
        <taxon>Obba</taxon>
    </lineage>
</organism>
<protein>
    <submittedName>
        <fullName evidence="2">Uncharacterized protein</fullName>
    </submittedName>
</protein>
<feature type="compositionally biased region" description="Polar residues" evidence="1">
    <location>
        <begin position="68"/>
        <end position="81"/>
    </location>
</feature>
<evidence type="ECO:0000313" key="3">
    <source>
        <dbReference type="Proteomes" id="UP000250043"/>
    </source>
</evidence>
<dbReference type="Proteomes" id="UP000250043">
    <property type="component" value="Unassembled WGS sequence"/>
</dbReference>
<feature type="compositionally biased region" description="Basic residues" evidence="1">
    <location>
        <begin position="169"/>
        <end position="179"/>
    </location>
</feature>
<feature type="region of interest" description="Disordered" evidence="1">
    <location>
        <begin position="1"/>
        <end position="119"/>
    </location>
</feature>
<feature type="compositionally biased region" description="Basic and acidic residues" evidence="1">
    <location>
        <begin position="180"/>
        <end position="190"/>
    </location>
</feature>
<evidence type="ECO:0000256" key="1">
    <source>
        <dbReference type="SAM" id="MobiDB-lite"/>
    </source>
</evidence>
<feature type="compositionally biased region" description="Basic residues" evidence="1">
    <location>
        <begin position="25"/>
        <end position="34"/>
    </location>
</feature>
<keyword evidence="3" id="KW-1185">Reference proteome</keyword>
<gene>
    <name evidence="2" type="ORF">OBBRIDRAFT_868079</name>
</gene>
<dbReference type="EMBL" id="KV722734">
    <property type="protein sequence ID" value="OCH84047.1"/>
    <property type="molecule type" value="Genomic_DNA"/>
</dbReference>
<accession>A0A8E2AL91</accession>
<feature type="compositionally biased region" description="Basic and acidic residues" evidence="1">
    <location>
        <begin position="199"/>
        <end position="210"/>
    </location>
</feature>
<dbReference type="AlphaFoldDB" id="A0A8E2AL91"/>
<feature type="region of interest" description="Disordered" evidence="1">
    <location>
        <begin position="150"/>
        <end position="227"/>
    </location>
</feature>
<name>A0A8E2AL91_9APHY</name>
<reference evidence="2 3" key="1">
    <citation type="submission" date="2016-07" db="EMBL/GenBank/DDBJ databases">
        <title>Draft genome of the white-rot fungus Obba rivulosa 3A-2.</title>
        <authorList>
            <consortium name="DOE Joint Genome Institute"/>
            <person name="Miettinen O."/>
            <person name="Riley R."/>
            <person name="Acob R."/>
            <person name="Barry K."/>
            <person name="Cullen D."/>
            <person name="De Vries R."/>
            <person name="Hainaut M."/>
            <person name="Hatakka A."/>
            <person name="Henrissat B."/>
            <person name="Hilden K."/>
            <person name="Kuo R."/>
            <person name="Labutti K."/>
            <person name="Lipzen A."/>
            <person name="Makela M.R."/>
            <person name="Sandor L."/>
            <person name="Spatafora J.W."/>
            <person name="Grigoriev I.V."/>
            <person name="Hibbett D.S."/>
        </authorList>
    </citation>
    <scope>NUCLEOTIDE SEQUENCE [LARGE SCALE GENOMIC DNA]</scope>
    <source>
        <strain evidence="2 3">3A-2</strain>
    </source>
</reference>
<feature type="compositionally biased region" description="Basic and acidic residues" evidence="1">
    <location>
        <begin position="82"/>
        <end position="108"/>
    </location>
</feature>
<evidence type="ECO:0000313" key="2">
    <source>
        <dbReference type="EMBL" id="OCH84047.1"/>
    </source>
</evidence>
<sequence>MSYSSVAPFASASLAPKVDSEAPHKHLVPKKKSKLGLLVGNKTKEKASKDFSNMLVAGAPPSEEEGSKSTSIILRTLNSNKQNKENRDKPQGHSKTPEPFKPADERARLNSLDSGILLTMPTPQEPLELKVCAMHSVRSLACMASWAQLSGEKEKEQVKAIPIPTISRPKVKVKIRVKKKEKDKDKENGNSKKKKKKQKTEQGRDKEAHNKTVRSSGSSSEAGTLSP</sequence>
<proteinExistence type="predicted"/>